<feature type="transmembrane region" description="Helical" evidence="1">
    <location>
        <begin position="144"/>
        <end position="168"/>
    </location>
</feature>
<keyword evidence="1" id="KW-0812">Transmembrane</keyword>
<keyword evidence="1" id="KW-1133">Transmembrane helix</keyword>
<feature type="transmembrane region" description="Helical" evidence="1">
    <location>
        <begin position="220"/>
        <end position="239"/>
    </location>
</feature>
<accession>A0ABP9A3H3</accession>
<feature type="transmembrane region" description="Helical" evidence="1">
    <location>
        <begin position="71"/>
        <end position="89"/>
    </location>
</feature>
<evidence type="ECO:0008006" key="4">
    <source>
        <dbReference type="Google" id="ProtNLM"/>
    </source>
</evidence>
<organism evidence="2 3">
    <name type="scientific">Microbacterium gilvum</name>
    <dbReference type="NCBI Taxonomy" id="1336204"/>
    <lineage>
        <taxon>Bacteria</taxon>
        <taxon>Bacillati</taxon>
        <taxon>Actinomycetota</taxon>
        <taxon>Actinomycetes</taxon>
        <taxon>Micrococcales</taxon>
        <taxon>Microbacteriaceae</taxon>
        <taxon>Microbacterium</taxon>
    </lineage>
</organism>
<proteinExistence type="predicted"/>
<sequence length="244" mass="26150">MTAIDLPAATPSSRILNVVRLQFINTQTFVWVPALVLGGSWLITMAIYWIINAASDGAAGPMFGGGSQAPLWYFLAIGIQAMTMSFPFSQAMSLTRREFSLGSLAAASVSAAGMALVFVLLGLLEQATDGYGVNGWFAYLDWVWVAGPLAAWFIYFVASLLFFILGFWCATIYKRWGTAAVTTALLAIALVLLGFVAVVTLNEAWPGVWTWILDTGALGLAFWGALLAVVLAAGSYATLRRMPA</sequence>
<evidence type="ECO:0000313" key="2">
    <source>
        <dbReference type="EMBL" id="GAA4773327.1"/>
    </source>
</evidence>
<dbReference type="Proteomes" id="UP001501645">
    <property type="component" value="Unassembled WGS sequence"/>
</dbReference>
<reference evidence="3" key="1">
    <citation type="journal article" date="2019" name="Int. J. Syst. Evol. Microbiol.">
        <title>The Global Catalogue of Microorganisms (GCM) 10K type strain sequencing project: providing services to taxonomists for standard genome sequencing and annotation.</title>
        <authorList>
            <consortium name="The Broad Institute Genomics Platform"/>
            <consortium name="The Broad Institute Genome Sequencing Center for Infectious Disease"/>
            <person name="Wu L."/>
            <person name="Ma J."/>
        </authorList>
    </citation>
    <scope>NUCLEOTIDE SEQUENCE [LARGE SCALE GENOMIC DNA]</scope>
    <source>
        <strain evidence="3">JCM 18537</strain>
    </source>
</reference>
<name>A0ABP9A3H3_9MICO</name>
<feature type="transmembrane region" description="Helical" evidence="1">
    <location>
        <begin position="101"/>
        <end position="124"/>
    </location>
</feature>
<keyword evidence="1" id="KW-0472">Membrane</keyword>
<gene>
    <name evidence="2" type="ORF">GCM10023351_17120</name>
</gene>
<keyword evidence="3" id="KW-1185">Reference proteome</keyword>
<protein>
    <recommendedName>
        <fullName evidence="4">ABC transporter permease</fullName>
    </recommendedName>
</protein>
<evidence type="ECO:0000256" key="1">
    <source>
        <dbReference type="SAM" id="Phobius"/>
    </source>
</evidence>
<feature type="transmembrane region" description="Helical" evidence="1">
    <location>
        <begin position="29"/>
        <end position="51"/>
    </location>
</feature>
<dbReference type="RefSeq" id="WP_345438069.1">
    <property type="nucleotide sequence ID" value="NZ_BAABKO010000002.1"/>
</dbReference>
<comment type="caution">
    <text evidence="2">The sequence shown here is derived from an EMBL/GenBank/DDBJ whole genome shotgun (WGS) entry which is preliminary data.</text>
</comment>
<feature type="transmembrane region" description="Helical" evidence="1">
    <location>
        <begin position="180"/>
        <end position="200"/>
    </location>
</feature>
<dbReference type="EMBL" id="BAABKO010000002">
    <property type="protein sequence ID" value="GAA4773327.1"/>
    <property type="molecule type" value="Genomic_DNA"/>
</dbReference>
<evidence type="ECO:0000313" key="3">
    <source>
        <dbReference type="Proteomes" id="UP001501645"/>
    </source>
</evidence>